<dbReference type="AlphaFoldDB" id="A0A9Q1I168"/>
<sequence length="89" mass="9601">MNTVVFFAVGKNHVKAGTEKGGCEDTPISVSDSKISCLGNRIPYPTKCVGKLSAPGLSHSSMRRLQAWTSHGHIHVSSCVQTHTHAQTW</sequence>
<proteinExistence type="predicted"/>
<keyword evidence="2" id="KW-1185">Reference proteome</keyword>
<feature type="non-terminal residue" evidence="1">
    <location>
        <position position="89"/>
    </location>
</feature>
<evidence type="ECO:0000313" key="2">
    <source>
        <dbReference type="Proteomes" id="UP001152803"/>
    </source>
</evidence>
<gene>
    <name evidence="1" type="ORF">COCON_G00094000</name>
</gene>
<protein>
    <submittedName>
        <fullName evidence="1">Uncharacterized protein</fullName>
    </submittedName>
</protein>
<evidence type="ECO:0000313" key="1">
    <source>
        <dbReference type="EMBL" id="KAJ8274775.1"/>
    </source>
</evidence>
<organism evidence="1 2">
    <name type="scientific">Conger conger</name>
    <name type="common">Conger eel</name>
    <name type="synonym">Muraena conger</name>
    <dbReference type="NCBI Taxonomy" id="82655"/>
    <lineage>
        <taxon>Eukaryota</taxon>
        <taxon>Metazoa</taxon>
        <taxon>Chordata</taxon>
        <taxon>Craniata</taxon>
        <taxon>Vertebrata</taxon>
        <taxon>Euteleostomi</taxon>
        <taxon>Actinopterygii</taxon>
        <taxon>Neopterygii</taxon>
        <taxon>Teleostei</taxon>
        <taxon>Anguilliformes</taxon>
        <taxon>Congridae</taxon>
        <taxon>Conger</taxon>
    </lineage>
</organism>
<comment type="caution">
    <text evidence="1">The sequence shown here is derived from an EMBL/GenBank/DDBJ whole genome shotgun (WGS) entry which is preliminary data.</text>
</comment>
<name>A0A9Q1I168_CONCO</name>
<reference evidence="1" key="1">
    <citation type="journal article" date="2023" name="Science">
        <title>Genome structures resolve the early diversification of teleost fishes.</title>
        <authorList>
            <person name="Parey E."/>
            <person name="Louis A."/>
            <person name="Montfort J."/>
            <person name="Bouchez O."/>
            <person name="Roques C."/>
            <person name="Iampietro C."/>
            <person name="Lluch J."/>
            <person name="Castinel A."/>
            <person name="Donnadieu C."/>
            <person name="Desvignes T."/>
            <person name="Floi Bucao C."/>
            <person name="Jouanno E."/>
            <person name="Wen M."/>
            <person name="Mejri S."/>
            <person name="Dirks R."/>
            <person name="Jansen H."/>
            <person name="Henkel C."/>
            <person name="Chen W.J."/>
            <person name="Zahm M."/>
            <person name="Cabau C."/>
            <person name="Klopp C."/>
            <person name="Thompson A.W."/>
            <person name="Robinson-Rechavi M."/>
            <person name="Braasch I."/>
            <person name="Lecointre G."/>
            <person name="Bobe J."/>
            <person name="Postlethwait J.H."/>
            <person name="Berthelot C."/>
            <person name="Roest Crollius H."/>
            <person name="Guiguen Y."/>
        </authorList>
    </citation>
    <scope>NUCLEOTIDE SEQUENCE</scope>
    <source>
        <strain evidence="1">Concon-B</strain>
    </source>
</reference>
<dbReference type="Proteomes" id="UP001152803">
    <property type="component" value="Unassembled WGS sequence"/>
</dbReference>
<accession>A0A9Q1I168</accession>
<dbReference type="EMBL" id="JAFJMO010000006">
    <property type="protein sequence ID" value="KAJ8274775.1"/>
    <property type="molecule type" value="Genomic_DNA"/>
</dbReference>